<keyword evidence="10 17" id="KW-0418">Kinase</keyword>
<comment type="caution">
    <text evidence="17">The sequence shown here is derived from an EMBL/GenBank/DDBJ whole genome shotgun (WGS) entry which is preliminary data.</text>
</comment>
<dbReference type="GO" id="GO:0009228">
    <property type="term" value="P:thiamine biosynthetic process"/>
    <property type="evidence" value="ECO:0007669"/>
    <property type="project" value="UniProtKB-KW"/>
</dbReference>
<dbReference type="GO" id="GO:0008902">
    <property type="term" value="F:hydroxymethylpyrimidine kinase activity"/>
    <property type="evidence" value="ECO:0007669"/>
    <property type="project" value="UniProtKB-EC"/>
</dbReference>
<evidence type="ECO:0000256" key="4">
    <source>
        <dbReference type="ARBA" id="ARBA00009879"/>
    </source>
</evidence>
<organism evidence="17 18">
    <name type="scientific">Candidatus Ornithomonoglobus merdipullorum</name>
    <dbReference type="NCBI Taxonomy" id="2840895"/>
    <lineage>
        <taxon>Bacteria</taxon>
        <taxon>Bacillati</taxon>
        <taxon>Bacillota</taxon>
        <taxon>Clostridia</taxon>
        <taxon>Candidatus Ornithomonoglobus</taxon>
    </lineage>
</organism>
<evidence type="ECO:0000256" key="13">
    <source>
        <dbReference type="ARBA" id="ARBA00037917"/>
    </source>
</evidence>
<accession>A0A9D1MCF2</accession>
<dbReference type="CDD" id="cd01169">
    <property type="entry name" value="HMPP_kinase"/>
    <property type="match status" value="1"/>
</dbReference>
<protein>
    <recommendedName>
        <fullName evidence="7">Hydroxymethylpyrimidine/phosphomethylpyrimidine kinase</fullName>
        <ecNumber evidence="5">2.7.1.49</ecNumber>
        <ecNumber evidence="6">2.7.4.7</ecNumber>
    </recommendedName>
    <alternativeName>
        <fullName evidence="14">Hydroxymethylpyrimidine kinase</fullName>
    </alternativeName>
    <alternativeName>
        <fullName evidence="15">Hydroxymethylpyrimidine phosphate kinase</fullName>
    </alternativeName>
</protein>
<comment type="pathway">
    <text evidence="13">Cofactor biosynthesis; thiamine diphosphate biosynthesis; 4-amino-2-methyl-5-diphosphomethylpyrimidine from 5-amino-1-(5-phospho-D-ribosyl)imidazole: step 2/3.</text>
</comment>
<evidence type="ECO:0000256" key="5">
    <source>
        <dbReference type="ARBA" id="ARBA00012135"/>
    </source>
</evidence>
<evidence type="ECO:0000313" key="18">
    <source>
        <dbReference type="Proteomes" id="UP000824109"/>
    </source>
</evidence>
<dbReference type="EC" id="2.7.1.49" evidence="5"/>
<dbReference type="Gene3D" id="3.40.1190.20">
    <property type="match status" value="1"/>
</dbReference>
<evidence type="ECO:0000256" key="11">
    <source>
        <dbReference type="ARBA" id="ARBA00022840"/>
    </source>
</evidence>
<reference evidence="17" key="1">
    <citation type="submission" date="2020-10" db="EMBL/GenBank/DDBJ databases">
        <authorList>
            <person name="Gilroy R."/>
        </authorList>
    </citation>
    <scope>NUCLEOTIDE SEQUENCE</scope>
    <source>
        <strain evidence="17">USAMLcec3-3695</strain>
    </source>
</reference>
<evidence type="ECO:0000256" key="10">
    <source>
        <dbReference type="ARBA" id="ARBA00022777"/>
    </source>
</evidence>
<name>A0A9D1MCF2_9FIRM</name>
<evidence type="ECO:0000256" key="6">
    <source>
        <dbReference type="ARBA" id="ARBA00012963"/>
    </source>
</evidence>
<dbReference type="InterPro" id="IPR029056">
    <property type="entry name" value="Ribokinase-like"/>
</dbReference>
<evidence type="ECO:0000256" key="9">
    <source>
        <dbReference type="ARBA" id="ARBA00022741"/>
    </source>
</evidence>
<dbReference type="NCBIfam" id="TIGR00097">
    <property type="entry name" value="HMP-P_kinase"/>
    <property type="match status" value="1"/>
</dbReference>
<dbReference type="SUPFAM" id="SSF53613">
    <property type="entry name" value="Ribokinase-like"/>
    <property type="match status" value="1"/>
</dbReference>
<dbReference type="InterPro" id="IPR004399">
    <property type="entry name" value="HMP/HMP-P_kinase_dom"/>
</dbReference>
<proteinExistence type="inferred from homology"/>
<comment type="pathway">
    <text evidence="3">Cofactor biosynthesis; thiamine diphosphate biosynthesis; 4-amino-2-methyl-5-diphosphomethylpyrimidine from 5-amino-1-(5-phospho-D-ribosyl)imidazole: step 3/3.</text>
</comment>
<dbReference type="PANTHER" id="PTHR20858">
    <property type="entry name" value="PHOSPHOMETHYLPYRIMIDINE KINASE"/>
    <property type="match status" value="1"/>
</dbReference>
<gene>
    <name evidence="17" type="primary">thiD</name>
    <name evidence="17" type="ORF">IAA61_07945</name>
</gene>
<evidence type="ECO:0000256" key="12">
    <source>
        <dbReference type="ARBA" id="ARBA00022977"/>
    </source>
</evidence>
<dbReference type="GO" id="GO:0005524">
    <property type="term" value="F:ATP binding"/>
    <property type="evidence" value="ECO:0007669"/>
    <property type="project" value="UniProtKB-KW"/>
</dbReference>
<evidence type="ECO:0000256" key="1">
    <source>
        <dbReference type="ARBA" id="ARBA00000151"/>
    </source>
</evidence>
<comment type="similarity">
    <text evidence="4">Belongs to the ThiD family.</text>
</comment>
<comment type="catalytic activity">
    <reaction evidence="2">
        <text>4-amino-2-methyl-5-(phosphooxymethyl)pyrimidine + ATP = 4-amino-2-methyl-5-(diphosphooxymethyl)pyrimidine + ADP</text>
        <dbReference type="Rhea" id="RHEA:19893"/>
        <dbReference type="ChEBI" id="CHEBI:30616"/>
        <dbReference type="ChEBI" id="CHEBI:57841"/>
        <dbReference type="ChEBI" id="CHEBI:58354"/>
        <dbReference type="ChEBI" id="CHEBI:456216"/>
        <dbReference type="EC" id="2.7.4.7"/>
    </reaction>
</comment>
<dbReference type="AlphaFoldDB" id="A0A9D1MCF2"/>
<evidence type="ECO:0000313" key="17">
    <source>
        <dbReference type="EMBL" id="HIU57722.1"/>
    </source>
</evidence>
<evidence type="ECO:0000256" key="15">
    <source>
        <dbReference type="ARBA" id="ARBA00043176"/>
    </source>
</evidence>
<dbReference type="Pfam" id="PF08543">
    <property type="entry name" value="Phos_pyr_kin"/>
    <property type="match status" value="1"/>
</dbReference>
<evidence type="ECO:0000259" key="16">
    <source>
        <dbReference type="Pfam" id="PF08543"/>
    </source>
</evidence>
<evidence type="ECO:0000256" key="2">
    <source>
        <dbReference type="ARBA" id="ARBA00000565"/>
    </source>
</evidence>
<comment type="catalytic activity">
    <reaction evidence="1">
        <text>4-amino-5-hydroxymethyl-2-methylpyrimidine + ATP = 4-amino-2-methyl-5-(phosphooxymethyl)pyrimidine + ADP + H(+)</text>
        <dbReference type="Rhea" id="RHEA:23096"/>
        <dbReference type="ChEBI" id="CHEBI:15378"/>
        <dbReference type="ChEBI" id="CHEBI:16892"/>
        <dbReference type="ChEBI" id="CHEBI:30616"/>
        <dbReference type="ChEBI" id="CHEBI:58354"/>
        <dbReference type="ChEBI" id="CHEBI:456216"/>
        <dbReference type="EC" id="2.7.1.49"/>
    </reaction>
</comment>
<evidence type="ECO:0000256" key="7">
    <source>
        <dbReference type="ARBA" id="ARBA00019161"/>
    </source>
</evidence>
<dbReference type="GO" id="GO:0005829">
    <property type="term" value="C:cytosol"/>
    <property type="evidence" value="ECO:0007669"/>
    <property type="project" value="TreeGrafter"/>
</dbReference>
<dbReference type="Proteomes" id="UP000824109">
    <property type="component" value="Unassembled WGS sequence"/>
</dbReference>
<sequence>MKTFLSIAGSDPSGGAGVQADIKTASAFGLYAMGAVTALTIQNTTGVKDMIPAGADAVYRQAEAVFEDIFPDCVKIGMCADADTVSAIADLLKRFRPRNVVLDTILLSTSGHELLSREGAEIMKERLFSMADIITPNVPEAEYITGEKIETRADMERAAAALYEKYGCGVLIKGGHLGGCDVFYDGTLSVFEHKLTDSKNTHGTGCALSSAAACLLALGKTKSEAALGAARYVVGAIEAGLDLGKGNGPLDLFYGRRKQYG</sequence>
<keyword evidence="9" id="KW-0547">Nucleotide-binding</keyword>
<evidence type="ECO:0000256" key="3">
    <source>
        <dbReference type="ARBA" id="ARBA00004769"/>
    </source>
</evidence>
<keyword evidence="12" id="KW-0784">Thiamine biosynthesis</keyword>
<dbReference type="InterPro" id="IPR013749">
    <property type="entry name" value="PM/HMP-P_kinase-1"/>
</dbReference>
<evidence type="ECO:0000256" key="8">
    <source>
        <dbReference type="ARBA" id="ARBA00022679"/>
    </source>
</evidence>
<evidence type="ECO:0000256" key="14">
    <source>
        <dbReference type="ARBA" id="ARBA00042102"/>
    </source>
</evidence>
<feature type="domain" description="Pyridoxamine kinase/Phosphomethylpyrimidine kinase" evidence="16">
    <location>
        <begin position="11"/>
        <end position="251"/>
    </location>
</feature>
<dbReference type="GO" id="GO:0008972">
    <property type="term" value="F:phosphomethylpyrimidine kinase activity"/>
    <property type="evidence" value="ECO:0007669"/>
    <property type="project" value="UniProtKB-EC"/>
</dbReference>
<dbReference type="PANTHER" id="PTHR20858:SF17">
    <property type="entry name" value="HYDROXYMETHYLPYRIMIDINE_PHOSPHOMETHYLPYRIMIDINE KINASE THI20-RELATED"/>
    <property type="match status" value="1"/>
</dbReference>
<dbReference type="EMBL" id="DVNB01000083">
    <property type="protein sequence ID" value="HIU57722.1"/>
    <property type="molecule type" value="Genomic_DNA"/>
</dbReference>
<keyword evidence="8 17" id="KW-0808">Transferase</keyword>
<dbReference type="EC" id="2.7.4.7" evidence="6"/>
<dbReference type="FunFam" id="3.40.1190.20:FF:000003">
    <property type="entry name" value="Phosphomethylpyrimidine kinase ThiD"/>
    <property type="match status" value="1"/>
</dbReference>
<reference evidence="17" key="2">
    <citation type="journal article" date="2021" name="PeerJ">
        <title>Extensive microbial diversity within the chicken gut microbiome revealed by metagenomics and culture.</title>
        <authorList>
            <person name="Gilroy R."/>
            <person name="Ravi A."/>
            <person name="Getino M."/>
            <person name="Pursley I."/>
            <person name="Horton D.L."/>
            <person name="Alikhan N.F."/>
            <person name="Baker D."/>
            <person name="Gharbi K."/>
            <person name="Hall N."/>
            <person name="Watson M."/>
            <person name="Adriaenssens E.M."/>
            <person name="Foster-Nyarko E."/>
            <person name="Jarju S."/>
            <person name="Secka A."/>
            <person name="Antonio M."/>
            <person name="Oren A."/>
            <person name="Chaudhuri R.R."/>
            <person name="La Ragione R."/>
            <person name="Hildebrand F."/>
            <person name="Pallen M.J."/>
        </authorList>
    </citation>
    <scope>NUCLEOTIDE SEQUENCE</scope>
    <source>
        <strain evidence="17">USAMLcec3-3695</strain>
    </source>
</reference>
<keyword evidence="11" id="KW-0067">ATP-binding</keyword>